<feature type="region of interest" description="Disordered" evidence="4">
    <location>
        <begin position="329"/>
        <end position="349"/>
    </location>
</feature>
<dbReference type="Proteomes" id="UP000282454">
    <property type="component" value="Unassembled WGS sequence"/>
</dbReference>
<dbReference type="OrthoDB" id="3808065at2"/>
<dbReference type="InterPro" id="IPR036390">
    <property type="entry name" value="WH_DNA-bd_sf"/>
</dbReference>
<dbReference type="GO" id="GO:0003700">
    <property type="term" value="F:DNA-binding transcription factor activity"/>
    <property type="evidence" value="ECO:0007669"/>
    <property type="project" value="InterPro"/>
</dbReference>
<keyword evidence="3" id="KW-0804">Transcription</keyword>
<dbReference type="SMART" id="SM00418">
    <property type="entry name" value="HTH_ARSR"/>
    <property type="match status" value="1"/>
</dbReference>
<evidence type="ECO:0000256" key="2">
    <source>
        <dbReference type="ARBA" id="ARBA00023125"/>
    </source>
</evidence>
<dbReference type="SUPFAM" id="SSF46785">
    <property type="entry name" value="Winged helix' DNA-binding domain"/>
    <property type="match status" value="1"/>
</dbReference>
<dbReference type="CDD" id="cd00090">
    <property type="entry name" value="HTH_ARSR"/>
    <property type="match status" value="1"/>
</dbReference>
<dbReference type="InterPro" id="IPR001845">
    <property type="entry name" value="HTH_ArsR_DNA-bd_dom"/>
</dbReference>
<comment type="caution">
    <text evidence="6">The sequence shown here is derived from an EMBL/GenBank/DDBJ whole genome shotgun (WGS) entry which is preliminary data.</text>
</comment>
<evidence type="ECO:0000259" key="5">
    <source>
        <dbReference type="PROSITE" id="PS50987"/>
    </source>
</evidence>
<dbReference type="RefSeq" id="WP_121392244.1">
    <property type="nucleotide sequence ID" value="NZ_RCDD01000002.1"/>
</dbReference>
<dbReference type="InterPro" id="IPR051011">
    <property type="entry name" value="Metal_resp_trans_reg"/>
</dbReference>
<organism evidence="6 7">
    <name type="scientific">Actinokineospora cianjurensis</name>
    <dbReference type="NCBI Taxonomy" id="585224"/>
    <lineage>
        <taxon>Bacteria</taxon>
        <taxon>Bacillati</taxon>
        <taxon>Actinomycetota</taxon>
        <taxon>Actinomycetes</taxon>
        <taxon>Pseudonocardiales</taxon>
        <taxon>Pseudonocardiaceae</taxon>
        <taxon>Actinokineospora</taxon>
    </lineage>
</organism>
<evidence type="ECO:0000256" key="3">
    <source>
        <dbReference type="ARBA" id="ARBA00023163"/>
    </source>
</evidence>
<evidence type="ECO:0000256" key="1">
    <source>
        <dbReference type="ARBA" id="ARBA00023015"/>
    </source>
</evidence>
<dbReference type="InterPro" id="IPR011991">
    <property type="entry name" value="ArsR-like_HTH"/>
</dbReference>
<name>A0A421B4U6_9PSEU</name>
<evidence type="ECO:0000313" key="7">
    <source>
        <dbReference type="Proteomes" id="UP000282454"/>
    </source>
</evidence>
<dbReference type="Gene3D" id="1.10.10.10">
    <property type="entry name" value="Winged helix-like DNA-binding domain superfamily/Winged helix DNA-binding domain"/>
    <property type="match status" value="1"/>
</dbReference>
<dbReference type="PROSITE" id="PS50987">
    <property type="entry name" value="HTH_ARSR_2"/>
    <property type="match status" value="1"/>
</dbReference>
<dbReference type="AlphaFoldDB" id="A0A421B4U6"/>
<dbReference type="Pfam" id="PF01022">
    <property type="entry name" value="HTH_5"/>
    <property type="match status" value="1"/>
</dbReference>
<dbReference type="GO" id="GO:0003677">
    <property type="term" value="F:DNA binding"/>
    <property type="evidence" value="ECO:0007669"/>
    <property type="project" value="UniProtKB-KW"/>
</dbReference>
<sequence>MLRLLLTFDDALRIRMAPSADPLWETRLSLQALRRPVCGIHIDAWRRGINTTLSRDQLVRSALRFLTPLVPVEGYVPDFLTPTAGNRGVRAGIDAVLETPPSRVKSELAMLVRSGPVPRHVHELASGDLGTMKRLGWALGTYHDAVIAPHWGRVQALVDADRAQRARTVADQGAEQVLAGLDGVRWHPPRLEVDSPVDRVLDLGGSGLQLVPSLFCQGKPVMPVDEGLPRVLVYPIDLGTGWSWHEDKLDADQRDVRALLGSTRATILEHLVARDRFTGELARIVAMTPATVSKHTAVLRHAGLIISTQSGRHVTHRLTRLGAALLNRSSRISSPEGKRRSVPSGDVQK</sequence>
<dbReference type="PANTHER" id="PTHR43132">
    <property type="entry name" value="ARSENICAL RESISTANCE OPERON REPRESSOR ARSR-RELATED"/>
    <property type="match status" value="1"/>
</dbReference>
<dbReference type="PANTHER" id="PTHR43132:SF8">
    <property type="entry name" value="HTH-TYPE TRANSCRIPTIONAL REGULATOR KMTR"/>
    <property type="match status" value="1"/>
</dbReference>
<accession>A0A421B4U6</accession>
<keyword evidence="7" id="KW-1185">Reference proteome</keyword>
<proteinExistence type="predicted"/>
<dbReference type="EMBL" id="RCDD01000002">
    <property type="protein sequence ID" value="RLK59476.1"/>
    <property type="molecule type" value="Genomic_DNA"/>
</dbReference>
<keyword evidence="1" id="KW-0805">Transcription regulation</keyword>
<evidence type="ECO:0000313" key="6">
    <source>
        <dbReference type="EMBL" id="RLK59476.1"/>
    </source>
</evidence>
<keyword evidence="2" id="KW-0238">DNA-binding</keyword>
<reference evidence="6 7" key="1">
    <citation type="submission" date="2018-10" db="EMBL/GenBank/DDBJ databases">
        <title>Genomic Encyclopedia of Archaeal and Bacterial Type Strains, Phase II (KMG-II): from individual species to whole genera.</title>
        <authorList>
            <person name="Goeker M."/>
        </authorList>
    </citation>
    <scope>NUCLEOTIDE SEQUENCE [LARGE SCALE GENOMIC DNA]</scope>
    <source>
        <strain evidence="6 7">DSM 45657</strain>
    </source>
</reference>
<gene>
    <name evidence="6" type="ORF">CLV68_3965</name>
</gene>
<feature type="domain" description="HTH arsR-type" evidence="5">
    <location>
        <begin position="244"/>
        <end position="338"/>
    </location>
</feature>
<evidence type="ECO:0000256" key="4">
    <source>
        <dbReference type="SAM" id="MobiDB-lite"/>
    </source>
</evidence>
<protein>
    <submittedName>
        <fullName evidence="6">Helix-turn-helix protein</fullName>
    </submittedName>
</protein>
<dbReference type="InterPro" id="IPR036388">
    <property type="entry name" value="WH-like_DNA-bd_sf"/>
</dbReference>